<dbReference type="AlphaFoldDB" id="A0A1V3XJZ1"/>
<keyword evidence="1" id="KW-0808">Transferase</keyword>
<proteinExistence type="predicted"/>
<evidence type="ECO:0000313" key="1">
    <source>
        <dbReference type="EMBL" id="OOK79533.1"/>
    </source>
</evidence>
<dbReference type="EC" id="2.7.1.39" evidence="1"/>
<reference evidence="1 2" key="1">
    <citation type="submission" date="2017-02" db="EMBL/GenBank/DDBJ databases">
        <title>Complete genome sequences of Mycobacterium kansasii strains isolated from rhesus macaques.</title>
        <authorList>
            <person name="Panda A."/>
            <person name="Nagaraj S."/>
            <person name="Zhao X."/>
            <person name="Tettelin H."/>
            <person name="Detolla L.J."/>
        </authorList>
    </citation>
    <scope>NUCLEOTIDE SEQUENCE [LARGE SCALE GENOMIC DNA]</scope>
    <source>
        <strain evidence="1 2">11-3813</strain>
    </source>
</reference>
<dbReference type="GO" id="GO:0004413">
    <property type="term" value="F:homoserine kinase activity"/>
    <property type="evidence" value="ECO:0007669"/>
    <property type="project" value="UniProtKB-EC"/>
</dbReference>
<dbReference type="EMBL" id="MVBM01000002">
    <property type="protein sequence ID" value="OOK79533.1"/>
    <property type="molecule type" value="Genomic_DNA"/>
</dbReference>
<dbReference type="Proteomes" id="UP000189229">
    <property type="component" value="Unassembled WGS sequence"/>
</dbReference>
<comment type="caution">
    <text evidence="1">The sequence shown here is derived from an EMBL/GenBank/DDBJ whole genome shotgun (WGS) entry which is preliminary data.</text>
</comment>
<keyword evidence="1" id="KW-0418">Kinase</keyword>
<accession>A0A1V3XJZ1</accession>
<gene>
    <name evidence="1" type="ORF">BZL30_2125</name>
</gene>
<sequence length="41" mass="4290">MTTEPELPSEAVEYGAAHGFSVTAMTAGDRVRWNPGVAIIG</sequence>
<organism evidence="1 2">
    <name type="scientific">Mycobacterium kansasii</name>
    <dbReference type="NCBI Taxonomy" id="1768"/>
    <lineage>
        <taxon>Bacteria</taxon>
        <taxon>Bacillati</taxon>
        <taxon>Actinomycetota</taxon>
        <taxon>Actinomycetes</taxon>
        <taxon>Mycobacteriales</taxon>
        <taxon>Mycobacteriaceae</taxon>
        <taxon>Mycobacterium</taxon>
    </lineage>
</organism>
<evidence type="ECO:0000313" key="2">
    <source>
        <dbReference type="Proteomes" id="UP000189229"/>
    </source>
</evidence>
<protein>
    <submittedName>
        <fullName evidence="1">Homoserine kinase domain protein</fullName>
        <ecNumber evidence="1">2.7.1.39</ecNumber>
    </submittedName>
</protein>
<name>A0A1V3XJZ1_MYCKA</name>